<feature type="transmembrane region" description="Helical" evidence="10">
    <location>
        <begin position="22"/>
        <end position="43"/>
    </location>
</feature>
<accession>A0A5Q0BCF0</accession>
<evidence type="ECO:0000313" key="11">
    <source>
        <dbReference type="EMBL" id="QFY41603.1"/>
    </source>
</evidence>
<evidence type="ECO:0000256" key="5">
    <source>
        <dbReference type="ARBA" id="ARBA00022618"/>
    </source>
</evidence>
<dbReference type="InterPro" id="IPR014168">
    <property type="entry name" value="Tol-Pal_TolR"/>
</dbReference>
<evidence type="ECO:0000256" key="2">
    <source>
        <dbReference type="ARBA" id="ARBA00005811"/>
    </source>
</evidence>
<dbReference type="RefSeq" id="WP_153247586.1">
    <property type="nucleotide sequence ID" value="NZ_CP044205.1"/>
</dbReference>
<dbReference type="Proteomes" id="UP000325755">
    <property type="component" value="Chromosome"/>
</dbReference>
<sequence length="147" mass="15642">MNVHGGGGRGGRRRAPMAEINVVPYIDVSLVLLIIFMVTTPLLQSGVEVDLPKAEAKTIDPAQDLPVVISITADGRMFVDDGSHDESEVDMDAMIAAVMSALQDKPGRAVLIRGDKAVDYGHVVTTMAMLKRVGVTSVGLMTNPVEE</sequence>
<keyword evidence="8 10" id="KW-0472">Membrane</keyword>
<dbReference type="Pfam" id="PF02472">
    <property type="entry name" value="ExbD"/>
    <property type="match status" value="1"/>
</dbReference>
<dbReference type="KEGG" id="mmob:F6R98_02315"/>
<evidence type="ECO:0000256" key="9">
    <source>
        <dbReference type="ARBA" id="ARBA00023306"/>
    </source>
</evidence>
<dbReference type="InParanoid" id="A0A5Q0BCF0"/>
<dbReference type="FunCoup" id="A0A5Q0BCF0">
    <property type="interactions" value="153"/>
</dbReference>
<keyword evidence="9 10" id="KW-0131">Cell cycle</keyword>
<dbReference type="GO" id="GO:0022857">
    <property type="term" value="F:transmembrane transporter activity"/>
    <property type="evidence" value="ECO:0007669"/>
    <property type="project" value="InterPro"/>
</dbReference>
<evidence type="ECO:0000256" key="3">
    <source>
        <dbReference type="ARBA" id="ARBA00022475"/>
    </source>
</evidence>
<dbReference type="Gene3D" id="3.30.420.270">
    <property type="match status" value="1"/>
</dbReference>
<dbReference type="InterPro" id="IPR003400">
    <property type="entry name" value="ExbD"/>
</dbReference>
<evidence type="ECO:0000256" key="7">
    <source>
        <dbReference type="ARBA" id="ARBA00022989"/>
    </source>
</evidence>
<name>A0A5Q0BCF0_9GAMM</name>
<evidence type="ECO:0000256" key="1">
    <source>
        <dbReference type="ARBA" id="ARBA00004162"/>
    </source>
</evidence>
<dbReference type="PANTHER" id="PTHR30558:SF7">
    <property type="entry name" value="TOL-PAL SYSTEM PROTEIN TOLR"/>
    <property type="match status" value="1"/>
</dbReference>
<comment type="subunit">
    <text evidence="10">The Tol-Pal system is composed of five core proteins: the inner membrane proteins TolA, TolQ and TolR, the periplasmic protein TolB and the outer membrane protein Pal. They form a network linking the inner and outer membranes and the peptidoglycan layer.</text>
</comment>
<protein>
    <recommendedName>
        <fullName evidence="10">Tol-Pal system protein TolR</fullName>
    </recommendedName>
</protein>
<dbReference type="NCBIfam" id="TIGR02801">
    <property type="entry name" value="tolR"/>
    <property type="match status" value="1"/>
</dbReference>
<dbReference type="GO" id="GO:0051301">
    <property type="term" value="P:cell division"/>
    <property type="evidence" value="ECO:0007669"/>
    <property type="project" value="UniProtKB-UniRule"/>
</dbReference>
<dbReference type="GO" id="GO:0015031">
    <property type="term" value="P:protein transport"/>
    <property type="evidence" value="ECO:0007669"/>
    <property type="project" value="InterPro"/>
</dbReference>
<dbReference type="HAMAP" id="MF_02203">
    <property type="entry name" value="TolR"/>
    <property type="match status" value="1"/>
</dbReference>
<dbReference type="AlphaFoldDB" id="A0A5Q0BCF0"/>
<evidence type="ECO:0000256" key="6">
    <source>
        <dbReference type="ARBA" id="ARBA00022692"/>
    </source>
</evidence>
<proteinExistence type="inferred from homology"/>
<keyword evidence="4 10" id="KW-0997">Cell inner membrane</keyword>
<keyword evidence="12" id="KW-1185">Reference proteome</keyword>
<keyword evidence="7 10" id="KW-1133">Transmembrane helix</keyword>
<gene>
    <name evidence="10 11" type="primary">tolR</name>
    <name evidence="11" type="ORF">F6R98_02315</name>
</gene>
<reference evidence="11 12" key="1">
    <citation type="submission" date="2019-09" db="EMBL/GenBank/DDBJ databases">
        <title>Ecophysiology of the spiral-shaped methanotroph Methylospira mobilis as revealed by the complete genome sequence.</title>
        <authorList>
            <person name="Oshkin I.Y."/>
            <person name="Dedysh S.N."/>
            <person name="Miroshnikov K."/>
            <person name="Danilova O.V."/>
            <person name="Hakobyan A."/>
            <person name="Liesack W."/>
        </authorList>
    </citation>
    <scope>NUCLEOTIDE SEQUENCE [LARGE SCALE GENOMIC DNA]</scope>
    <source>
        <strain evidence="11 12">Shm1</strain>
    </source>
</reference>
<keyword evidence="3 10" id="KW-1003">Cell membrane</keyword>
<organism evidence="11 12">
    <name type="scientific">Candidatus Methylospira mobilis</name>
    <dbReference type="NCBI Taxonomy" id="1808979"/>
    <lineage>
        <taxon>Bacteria</taxon>
        <taxon>Pseudomonadati</taxon>
        <taxon>Pseudomonadota</taxon>
        <taxon>Gammaproteobacteria</taxon>
        <taxon>Methylococcales</taxon>
        <taxon>Methylococcaceae</taxon>
        <taxon>Candidatus Methylospira</taxon>
    </lineage>
</organism>
<evidence type="ECO:0000256" key="8">
    <source>
        <dbReference type="ARBA" id="ARBA00023136"/>
    </source>
</evidence>
<dbReference type="OrthoDB" id="9798629at2"/>
<dbReference type="GO" id="GO:0005886">
    <property type="term" value="C:plasma membrane"/>
    <property type="evidence" value="ECO:0007669"/>
    <property type="project" value="UniProtKB-SubCell"/>
</dbReference>
<comment type="subcellular location">
    <subcellularLocation>
        <location evidence="10">Cell inner membrane</location>
        <topology evidence="10">Single-pass membrane protein</topology>
    </subcellularLocation>
    <subcellularLocation>
        <location evidence="1">Cell membrane</location>
        <topology evidence="1">Single-pass membrane protein</topology>
    </subcellularLocation>
</comment>
<evidence type="ECO:0000313" key="12">
    <source>
        <dbReference type="Proteomes" id="UP000325755"/>
    </source>
</evidence>
<comment type="similarity">
    <text evidence="2 10">Belongs to the ExbD/TolR family.</text>
</comment>
<comment type="function">
    <text evidence="10">Part of the Tol-Pal system, which plays a role in outer membrane invagination during cell division and is important for maintaining outer membrane integrity.</text>
</comment>
<keyword evidence="5 10" id="KW-0132">Cell division</keyword>
<keyword evidence="6 10" id="KW-0812">Transmembrane</keyword>
<evidence type="ECO:0000256" key="4">
    <source>
        <dbReference type="ARBA" id="ARBA00022519"/>
    </source>
</evidence>
<dbReference type="PANTHER" id="PTHR30558">
    <property type="entry name" value="EXBD MEMBRANE COMPONENT OF PMF-DRIVEN MACROMOLECULE IMPORT SYSTEM"/>
    <property type="match status" value="1"/>
</dbReference>
<dbReference type="EMBL" id="CP044205">
    <property type="protein sequence ID" value="QFY41603.1"/>
    <property type="molecule type" value="Genomic_DNA"/>
</dbReference>
<evidence type="ECO:0000256" key="10">
    <source>
        <dbReference type="HAMAP-Rule" id="MF_02203"/>
    </source>
</evidence>